<dbReference type="GO" id="GO:0046654">
    <property type="term" value="P:tetrahydrofolate biosynthetic process"/>
    <property type="evidence" value="ECO:0007669"/>
    <property type="project" value="UniProtKB-UniPathway"/>
</dbReference>
<evidence type="ECO:0000256" key="4">
    <source>
        <dbReference type="ARBA" id="ARBA00022679"/>
    </source>
</evidence>
<dbReference type="GO" id="GO:0003848">
    <property type="term" value="F:2-amino-4-hydroxy-6-hydroxymethyldihydropteridine diphosphokinase activity"/>
    <property type="evidence" value="ECO:0007669"/>
    <property type="project" value="UniProtKB-EC"/>
</dbReference>
<evidence type="ECO:0000256" key="8">
    <source>
        <dbReference type="ARBA" id="ARBA00022909"/>
    </source>
</evidence>
<keyword evidence="6" id="KW-0418">Kinase</keyword>
<evidence type="ECO:0000256" key="7">
    <source>
        <dbReference type="ARBA" id="ARBA00022840"/>
    </source>
</evidence>
<dbReference type="OrthoDB" id="9808041at2"/>
<keyword evidence="5" id="KW-0547">Nucleotide-binding</keyword>
<keyword evidence="7" id="KW-0067">ATP-binding</keyword>
<keyword evidence="11" id="KW-1185">Reference proteome</keyword>
<dbReference type="CDD" id="cd00483">
    <property type="entry name" value="HPPK"/>
    <property type="match status" value="1"/>
</dbReference>
<evidence type="ECO:0000259" key="9">
    <source>
        <dbReference type="PROSITE" id="PS00794"/>
    </source>
</evidence>
<dbReference type="SUPFAM" id="SSF55083">
    <property type="entry name" value="6-hydroxymethyl-7,8-dihydropterin pyrophosphokinase, HPPK"/>
    <property type="match status" value="1"/>
</dbReference>
<organism evidence="10 11">
    <name type="scientific">Paenibacillus agilis</name>
    <dbReference type="NCBI Taxonomy" id="3020863"/>
    <lineage>
        <taxon>Bacteria</taxon>
        <taxon>Bacillati</taxon>
        <taxon>Bacillota</taxon>
        <taxon>Bacilli</taxon>
        <taxon>Bacillales</taxon>
        <taxon>Paenibacillaceae</taxon>
        <taxon>Paenibacillus</taxon>
    </lineage>
</organism>
<name>A0A559IC02_9BACL</name>
<dbReference type="UniPathway" id="UPA00077">
    <property type="reaction ID" value="UER00155"/>
</dbReference>
<dbReference type="Pfam" id="PF01288">
    <property type="entry name" value="HPPK"/>
    <property type="match status" value="1"/>
</dbReference>
<dbReference type="GO" id="GO:0005524">
    <property type="term" value="F:ATP binding"/>
    <property type="evidence" value="ECO:0007669"/>
    <property type="project" value="UniProtKB-KW"/>
</dbReference>
<dbReference type="Gene3D" id="3.30.70.560">
    <property type="entry name" value="7,8-Dihydro-6-hydroxymethylpterin-pyrophosphokinase HPPK"/>
    <property type="match status" value="1"/>
</dbReference>
<reference evidence="10 11" key="1">
    <citation type="submission" date="2019-07" db="EMBL/GenBank/DDBJ databases">
        <authorList>
            <person name="Kim J."/>
        </authorList>
    </citation>
    <scope>NUCLEOTIDE SEQUENCE [LARGE SCALE GENOMIC DNA]</scope>
    <source>
        <strain evidence="10 11">N4</strain>
    </source>
</reference>
<evidence type="ECO:0000313" key="10">
    <source>
        <dbReference type="EMBL" id="TVX85176.1"/>
    </source>
</evidence>
<protein>
    <recommendedName>
        <fullName evidence="3">2-amino-4-hydroxy-6-hydroxymethyldihydropteridine diphosphokinase</fullName>
        <ecNumber evidence="3">2.7.6.3</ecNumber>
    </recommendedName>
</protein>
<dbReference type="Proteomes" id="UP000318102">
    <property type="component" value="Unassembled WGS sequence"/>
</dbReference>
<evidence type="ECO:0000313" key="11">
    <source>
        <dbReference type="Proteomes" id="UP000318102"/>
    </source>
</evidence>
<accession>A0A559IC02</accession>
<dbReference type="NCBIfam" id="TIGR01498">
    <property type="entry name" value="folK"/>
    <property type="match status" value="1"/>
</dbReference>
<dbReference type="GO" id="GO:0016301">
    <property type="term" value="F:kinase activity"/>
    <property type="evidence" value="ECO:0007669"/>
    <property type="project" value="UniProtKB-KW"/>
</dbReference>
<dbReference type="PANTHER" id="PTHR43071:SF1">
    <property type="entry name" value="2-AMINO-4-HYDROXY-6-HYDROXYMETHYLDIHYDROPTERIDINE PYROPHOSPHOKINASE"/>
    <property type="match status" value="1"/>
</dbReference>
<dbReference type="InterPro" id="IPR000550">
    <property type="entry name" value="Hppk"/>
</dbReference>
<feature type="domain" description="7,8-dihydro-6-hydroxymethylpterin-pyrophosphokinase" evidence="9">
    <location>
        <begin position="100"/>
        <end position="111"/>
    </location>
</feature>
<comment type="caution">
    <text evidence="10">The sequence shown here is derived from an EMBL/GenBank/DDBJ whole genome shotgun (WGS) entry which is preliminary data.</text>
</comment>
<evidence type="ECO:0000256" key="1">
    <source>
        <dbReference type="ARBA" id="ARBA00000198"/>
    </source>
</evidence>
<evidence type="ECO:0000256" key="6">
    <source>
        <dbReference type="ARBA" id="ARBA00022777"/>
    </source>
</evidence>
<dbReference type="InterPro" id="IPR035907">
    <property type="entry name" value="Hppk_sf"/>
</dbReference>
<evidence type="ECO:0000256" key="2">
    <source>
        <dbReference type="ARBA" id="ARBA00005051"/>
    </source>
</evidence>
<dbReference type="AlphaFoldDB" id="A0A559IC02"/>
<keyword evidence="4 10" id="KW-0808">Transferase</keyword>
<dbReference type="PANTHER" id="PTHR43071">
    <property type="entry name" value="2-AMINO-4-HYDROXY-6-HYDROXYMETHYLDIHYDROPTERIDINE PYROPHOSPHOKINASE"/>
    <property type="match status" value="1"/>
</dbReference>
<proteinExistence type="predicted"/>
<dbReference type="PROSITE" id="PS00794">
    <property type="entry name" value="HPPK"/>
    <property type="match status" value="1"/>
</dbReference>
<comment type="pathway">
    <text evidence="2">Cofactor biosynthesis; tetrahydrofolate biosynthesis; 2-amino-4-hydroxy-6-hydroxymethyl-7,8-dihydropteridine diphosphate from 7,8-dihydroneopterin triphosphate: step 4/4.</text>
</comment>
<gene>
    <name evidence="10" type="primary">folK</name>
    <name evidence="10" type="ORF">FPZ44_25845</name>
</gene>
<dbReference type="GO" id="GO:0046656">
    <property type="term" value="P:folic acid biosynthetic process"/>
    <property type="evidence" value="ECO:0007669"/>
    <property type="project" value="UniProtKB-KW"/>
</dbReference>
<keyword evidence="8" id="KW-0289">Folate biosynthesis</keyword>
<comment type="catalytic activity">
    <reaction evidence="1">
        <text>6-hydroxymethyl-7,8-dihydropterin + ATP = (7,8-dihydropterin-6-yl)methyl diphosphate + AMP + H(+)</text>
        <dbReference type="Rhea" id="RHEA:11412"/>
        <dbReference type="ChEBI" id="CHEBI:15378"/>
        <dbReference type="ChEBI" id="CHEBI:30616"/>
        <dbReference type="ChEBI" id="CHEBI:44841"/>
        <dbReference type="ChEBI" id="CHEBI:72950"/>
        <dbReference type="ChEBI" id="CHEBI:456215"/>
        <dbReference type="EC" id="2.7.6.3"/>
    </reaction>
</comment>
<dbReference type="EMBL" id="VNJK01000009">
    <property type="protein sequence ID" value="TVX85176.1"/>
    <property type="molecule type" value="Genomic_DNA"/>
</dbReference>
<evidence type="ECO:0000256" key="3">
    <source>
        <dbReference type="ARBA" id="ARBA00013253"/>
    </source>
</evidence>
<sequence length="187" mass="21067">MPEAHTSSSNRGWVKAFIALGANLGDREHTLSEGLHLLHKNEDVNVLHCSSLYETDPVGYVDQPAFLNMVAAVETTLSPEQLLDIMLDIEQQLGRVREIRWGPRTLDLDLLSVQEVQMETEKLILPHPRMGERLFVLVPLADVVTSSDELYAFVHDALGTMEGKEGIRLWKRIDSASEFVRSESFVE</sequence>
<dbReference type="EC" id="2.7.6.3" evidence="3"/>
<dbReference type="RefSeq" id="WP_144995469.1">
    <property type="nucleotide sequence ID" value="NZ_VNJK01000009.1"/>
</dbReference>
<evidence type="ECO:0000256" key="5">
    <source>
        <dbReference type="ARBA" id="ARBA00022741"/>
    </source>
</evidence>